<reference evidence="1 2" key="1">
    <citation type="submission" date="2017-05" db="EMBL/GenBank/DDBJ databases">
        <authorList>
            <person name="Varghese N."/>
            <person name="Submissions S."/>
        </authorList>
    </citation>
    <scope>NUCLEOTIDE SEQUENCE [LARGE SCALE GENOMIC DNA]</scope>
    <source>
        <strain evidence="1 2">DSM 19036</strain>
    </source>
</reference>
<dbReference type="EMBL" id="FXTN01000013">
    <property type="protein sequence ID" value="SMO96993.1"/>
    <property type="molecule type" value="Genomic_DNA"/>
</dbReference>
<evidence type="ECO:0000313" key="1">
    <source>
        <dbReference type="EMBL" id="SMO96993.1"/>
    </source>
</evidence>
<name>A0A521FL89_9SPHI</name>
<sequence length="75" mass="8974">MNITCNSHRNERLLPYNGANIEFLAKNMRLPMNRVFDVLNVVDVSADELITFLIKERIKNRSRSRLQYTHHLYRN</sequence>
<keyword evidence="2" id="KW-1185">Reference proteome</keyword>
<dbReference type="Proteomes" id="UP000320300">
    <property type="component" value="Unassembled WGS sequence"/>
</dbReference>
<organism evidence="1 2">
    <name type="scientific">Pedobacter westerhofensis</name>
    <dbReference type="NCBI Taxonomy" id="425512"/>
    <lineage>
        <taxon>Bacteria</taxon>
        <taxon>Pseudomonadati</taxon>
        <taxon>Bacteroidota</taxon>
        <taxon>Sphingobacteriia</taxon>
        <taxon>Sphingobacteriales</taxon>
        <taxon>Sphingobacteriaceae</taxon>
        <taxon>Pedobacter</taxon>
    </lineage>
</organism>
<gene>
    <name evidence="1" type="ORF">SAMN06265348_113207</name>
</gene>
<accession>A0A521FL89</accession>
<protein>
    <submittedName>
        <fullName evidence="1">Uncharacterized protein</fullName>
    </submittedName>
</protein>
<proteinExistence type="predicted"/>
<dbReference type="AlphaFoldDB" id="A0A521FL89"/>
<evidence type="ECO:0000313" key="2">
    <source>
        <dbReference type="Proteomes" id="UP000320300"/>
    </source>
</evidence>